<dbReference type="PaxDb" id="2850-Phatr5532"/>
<dbReference type="STRING" id="556484.B7FV30"/>
<dbReference type="GeneID" id="7199641"/>
<keyword evidence="8" id="KW-1185">Reference proteome</keyword>
<dbReference type="GO" id="GO:0035657">
    <property type="term" value="C:eRF1 methyltransferase complex"/>
    <property type="evidence" value="ECO:0007669"/>
    <property type="project" value="TreeGrafter"/>
</dbReference>
<dbReference type="FunFam" id="3.40.50.150:FF:000077">
    <property type="entry name" value="HemK methyltransferase family member 2"/>
    <property type="match status" value="1"/>
</dbReference>
<proteinExistence type="inferred from homology"/>
<dbReference type="HOGENOM" id="CLU_018398_6_0_1"/>
<dbReference type="GO" id="GO:0032259">
    <property type="term" value="P:methylation"/>
    <property type="evidence" value="ECO:0007669"/>
    <property type="project" value="UniProtKB-KW"/>
</dbReference>
<sequence length="238" mass="26351">PSADVPLLDHLSYRDFDQVYEPAEDTYLLLDALLYEFDQGNNQLAAATHATTSDSDTADQCLCHVLEIGCGSGVPTAFFQQMWRKRKTTLLYSVVTDINPKALKVTQQTCRCNGGGAHPQTAMLEALQCDLGFALVPQLEGKVDVIMFNPPYVVTDDAEVGTPDISAAWAGGLGGRRVVDRALPQLARLLRKPTGVLYLVTVDDNRPWELAQDVAKLGWRMKPLFRRKAQNEFLTIQK</sequence>
<dbReference type="FunCoup" id="B7FV30">
    <property type="interactions" value="107"/>
</dbReference>
<evidence type="ECO:0000256" key="4">
    <source>
        <dbReference type="ARBA" id="ARBA00022679"/>
    </source>
</evidence>
<organism evidence="7 8">
    <name type="scientific">Phaeodactylum tricornutum (strain CCAP 1055/1)</name>
    <dbReference type="NCBI Taxonomy" id="556484"/>
    <lineage>
        <taxon>Eukaryota</taxon>
        <taxon>Sar</taxon>
        <taxon>Stramenopiles</taxon>
        <taxon>Ochrophyta</taxon>
        <taxon>Bacillariophyta</taxon>
        <taxon>Bacillariophyceae</taxon>
        <taxon>Bacillariophycidae</taxon>
        <taxon>Naviculales</taxon>
        <taxon>Phaeodactylaceae</taxon>
        <taxon>Phaeodactylum</taxon>
    </lineage>
</organism>
<keyword evidence="5" id="KW-0949">S-adenosyl-L-methionine</keyword>
<dbReference type="GO" id="GO:0005634">
    <property type="term" value="C:nucleus"/>
    <property type="evidence" value="ECO:0007669"/>
    <property type="project" value="UniProtKB-SubCell"/>
</dbReference>
<dbReference type="EMBL" id="CM000608">
    <property type="protein sequence ID" value="EEC49768.1"/>
    <property type="molecule type" value="Genomic_DNA"/>
</dbReference>
<evidence type="ECO:0000256" key="5">
    <source>
        <dbReference type="ARBA" id="ARBA00022691"/>
    </source>
</evidence>
<name>B7FV30_PHATC</name>
<keyword evidence="6" id="KW-0539">Nucleus</keyword>
<evidence type="ECO:0000256" key="6">
    <source>
        <dbReference type="ARBA" id="ARBA00023242"/>
    </source>
</evidence>
<gene>
    <name evidence="7" type="ORF">PHATRDRAFT_5532</name>
</gene>
<reference evidence="7 8" key="1">
    <citation type="journal article" date="2008" name="Nature">
        <title>The Phaeodactylum genome reveals the evolutionary history of diatom genomes.</title>
        <authorList>
            <person name="Bowler C."/>
            <person name="Allen A.E."/>
            <person name="Badger J.H."/>
            <person name="Grimwood J."/>
            <person name="Jabbari K."/>
            <person name="Kuo A."/>
            <person name="Maheswari U."/>
            <person name="Martens C."/>
            <person name="Maumus F."/>
            <person name="Otillar R.P."/>
            <person name="Rayko E."/>
            <person name="Salamov A."/>
            <person name="Vandepoele K."/>
            <person name="Beszteri B."/>
            <person name="Gruber A."/>
            <person name="Heijde M."/>
            <person name="Katinka M."/>
            <person name="Mock T."/>
            <person name="Valentin K."/>
            <person name="Verret F."/>
            <person name="Berges J.A."/>
            <person name="Brownlee C."/>
            <person name="Cadoret J.P."/>
            <person name="Chiovitti A."/>
            <person name="Choi C.J."/>
            <person name="Coesel S."/>
            <person name="De Martino A."/>
            <person name="Detter J.C."/>
            <person name="Durkin C."/>
            <person name="Falciatore A."/>
            <person name="Fournet J."/>
            <person name="Haruta M."/>
            <person name="Huysman M.J."/>
            <person name="Jenkins B.D."/>
            <person name="Jiroutova K."/>
            <person name="Jorgensen R.E."/>
            <person name="Joubert Y."/>
            <person name="Kaplan A."/>
            <person name="Kroger N."/>
            <person name="Kroth P.G."/>
            <person name="La Roche J."/>
            <person name="Lindquist E."/>
            <person name="Lommer M."/>
            <person name="Martin-Jezequel V."/>
            <person name="Lopez P.J."/>
            <person name="Lucas S."/>
            <person name="Mangogna M."/>
            <person name="McGinnis K."/>
            <person name="Medlin L.K."/>
            <person name="Montsant A."/>
            <person name="Oudot-Le Secq M.P."/>
            <person name="Napoli C."/>
            <person name="Obornik M."/>
            <person name="Parker M.S."/>
            <person name="Petit J.L."/>
            <person name="Porcel B.M."/>
            <person name="Poulsen N."/>
            <person name="Robison M."/>
            <person name="Rychlewski L."/>
            <person name="Rynearson T.A."/>
            <person name="Schmutz J."/>
            <person name="Shapiro H."/>
            <person name="Siaut M."/>
            <person name="Stanley M."/>
            <person name="Sussman M.R."/>
            <person name="Taylor A.R."/>
            <person name="Vardi A."/>
            <person name="von Dassow P."/>
            <person name="Vyverman W."/>
            <person name="Willis A."/>
            <person name="Wyrwicz L.S."/>
            <person name="Rokhsar D.S."/>
            <person name="Weissenbach J."/>
            <person name="Armbrust E.V."/>
            <person name="Green B.R."/>
            <person name="Van de Peer Y."/>
            <person name="Grigoriev I.V."/>
        </authorList>
    </citation>
    <scope>NUCLEOTIDE SEQUENCE [LARGE SCALE GENOMIC DNA]</scope>
    <source>
        <strain evidence="7 8">CCAP 1055/1</strain>
    </source>
</reference>
<dbReference type="AlphaFoldDB" id="B7FV30"/>
<dbReference type="GO" id="GO:0008276">
    <property type="term" value="F:protein methyltransferase activity"/>
    <property type="evidence" value="ECO:0007669"/>
    <property type="project" value="TreeGrafter"/>
</dbReference>
<dbReference type="InterPro" id="IPR029063">
    <property type="entry name" value="SAM-dependent_MTases_sf"/>
</dbReference>
<dbReference type="Proteomes" id="UP000000759">
    <property type="component" value="Chromosome 5"/>
</dbReference>
<dbReference type="InterPro" id="IPR052190">
    <property type="entry name" value="Euk-Arch_PrmC-MTase"/>
</dbReference>
<protein>
    <recommendedName>
        <fullName evidence="9">Methyltransferase small domain-containing protein</fullName>
    </recommendedName>
</protein>
<dbReference type="eggNOG" id="KOG3191">
    <property type="taxonomic scope" value="Eukaryota"/>
</dbReference>
<feature type="non-terminal residue" evidence="7">
    <location>
        <position position="1"/>
    </location>
</feature>
<comment type="similarity">
    <text evidence="2">Belongs to the eukaryotic/archaeal PrmC-related family.</text>
</comment>
<keyword evidence="4" id="KW-0808">Transferase</keyword>
<evidence type="ECO:0008006" key="9">
    <source>
        <dbReference type="Google" id="ProtNLM"/>
    </source>
</evidence>
<dbReference type="KEGG" id="pti:PHATRDRAFT_5532"/>
<evidence type="ECO:0000256" key="2">
    <source>
        <dbReference type="ARBA" id="ARBA00006149"/>
    </source>
</evidence>
<dbReference type="PANTHER" id="PTHR45875:SF1">
    <property type="entry name" value="METHYLTRANSFERASE N6AMT1"/>
    <property type="match status" value="1"/>
</dbReference>
<reference evidence="8" key="2">
    <citation type="submission" date="2008-08" db="EMBL/GenBank/DDBJ databases">
        <authorList>
            <consortium name="Diatom Consortium"/>
            <person name="Grigoriev I."/>
            <person name="Grimwood J."/>
            <person name="Kuo A."/>
            <person name="Otillar R.P."/>
            <person name="Salamov A."/>
            <person name="Detter J.C."/>
            <person name="Lindquist E."/>
            <person name="Shapiro H."/>
            <person name="Lucas S."/>
            <person name="Glavina del Rio T."/>
            <person name="Pitluck S."/>
            <person name="Rokhsar D."/>
            <person name="Bowler C."/>
        </authorList>
    </citation>
    <scope>GENOME REANNOTATION</scope>
    <source>
        <strain evidence="8">CCAP 1055/1</strain>
    </source>
</reference>
<feature type="non-terminal residue" evidence="7">
    <location>
        <position position="238"/>
    </location>
</feature>
<evidence type="ECO:0000313" key="7">
    <source>
        <dbReference type="EMBL" id="EEC49768.1"/>
    </source>
</evidence>
<evidence type="ECO:0000256" key="3">
    <source>
        <dbReference type="ARBA" id="ARBA00022603"/>
    </source>
</evidence>
<evidence type="ECO:0000313" key="8">
    <source>
        <dbReference type="Proteomes" id="UP000000759"/>
    </source>
</evidence>
<dbReference type="CDD" id="cd02440">
    <property type="entry name" value="AdoMet_MTases"/>
    <property type="match status" value="1"/>
</dbReference>
<dbReference type="SUPFAM" id="SSF53335">
    <property type="entry name" value="S-adenosyl-L-methionine-dependent methyltransferases"/>
    <property type="match status" value="1"/>
</dbReference>
<comment type="subcellular location">
    <subcellularLocation>
        <location evidence="1">Nucleus</location>
    </subcellularLocation>
</comment>
<dbReference type="OrthoDB" id="406152at2759"/>
<dbReference type="GO" id="GO:0008757">
    <property type="term" value="F:S-adenosylmethionine-dependent methyltransferase activity"/>
    <property type="evidence" value="ECO:0007669"/>
    <property type="project" value="TreeGrafter"/>
</dbReference>
<dbReference type="PANTHER" id="PTHR45875">
    <property type="entry name" value="METHYLTRANSFERASE N6AMT1"/>
    <property type="match status" value="1"/>
</dbReference>
<accession>B7FV30</accession>
<dbReference type="RefSeq" id="XP_002179070.1">
    <property type="nucleotide sequence ID" value="XM_002179034.1"/>
</dbReference>
<evidence type="ECO:0000256" key="1">
    <source>
        <dbReference type="ARBA" id="ARBA00004123"/>
    </source>
</evidence>
<dbReference type="Gene3D" id="3.40.50.150">
    <property type="entry name" value="Vaccinia Virus protein VP39"/>
    <property type="match status" value="1"/>
</dbReference>
<keyword evidence="3" id="KW-0489">Methyltransferase</keyword>
<dbReference type="InParanoid" id="B7FV30"/>